<protein>
    <recommendedName>
        <fullName evidence="3">N-acetyltransferase domain-containing protein</fullName>
    </recommendedName>
</protein>
<dbReference type="AlphaFoldDB" id="C7M0Q1"/>
<dbReference type="EMBL" id="CP001631">
    <property type="protein sequence ID" value="ACU54559.1"/>
    <property type="molecule type" value="Genomic_DNA"/>
</dbReference>
<organism evidence="1 2">
    <name type="scientific">Acidimicrobium ferrooxidans (strain DSM 10331 / JCM 15462 / NBRC 103882 / ICP)</name>
    <dbReference type="NCBI Taxonomy" id="525909"/>
    <lineage>
        <taxon>Bacteria</taxon>
        <taxon>Bacillati</taxon>
        <taxon>Actinomycetota</taxon>
        <taxon>Acidimicrobiia</taxon>
        <taxon>Acidimicrobiales</taxon>
        <taxon>Acidimicrobiaceae</taxon>
        <taxon>Acidimicrobium</taxon>
    </lineage>
</organism>
<evidence type="ECO:0000313" key="1">
    <source>
        <dbReference type="EMBL" id="ACU54559.1"/>
    </source>
</evidence>
<name>C7M0Q1_ACIFD</name>
<keyword evidence="2" id="KW-1185">Reference proteome</keyword>
<dbReference type="RefSeq" id="WP_015799038.1">
    <property type="nucleotide sequence ID" value="NC_013124.1"/>
</dbReference>
<dbReference type="KEGG" id="afo:Afer_1643"/>
<reference evidence="1 2" key="1">
    <citation type="journal article" date="2009" name="Stand. Genomic Sci.">
        <title>Complete genome sequence of Acidimicrobium ferrooxidans type strain (ICP).</title>
        <authorList>
            <person name="Clum A."/>
            <person name="Nolan M."/>
            <person name="Lang E."/>
            <person name="Glavina Del Rio T."/>
            <person name="Tice H."/>
            <person name="Copeland A."/>
            <person name="Cheng J.F."/>
            <person name="Lucas S."/>
            <person name="Chen F."/>
            <person name="Bruce D."/>
            <person name="Goodwin L."/>
            <person name="Pitluck S."/>
            <person name="Ivanova N."/>
            <person name="Mavrommatis K."/>
            <person name="Mikhailova N."/>
            <person name="Pati A."/>
            <person name="Chen A."/>
            <person name="Palaniappan K."/>
            <person name="Goker M."/>
            <person name="Spring S."/>
            <person name="Land M."/>
            <person name="Hauser L."/>
            <person name="Chang Y.J."/>
            <person name="Jeffries C.C."/>
            <person name="Chain P."/>
            <person name="Bristow J."/>
            <person name="Eisen J.A."/>
            <person name="Markowitz V."/>
            <person name="Hugenholtz P."/>
            <person name="Kyrpides N.C."/>
            <person name="Klenk H.P."/>
            <person name="Lapidus A."/>
        </authorList>
    </citation>
    <scope>NUCLEOTIDE SEQUENCE [LARGE SCALE GENOMIC DNA]</scope>
    <source>
        <strain evidence="2">DSM 10331 / JCM 15462 / NBRC 103882 / ICP</strain>
    </source>
</reference>
<accession>C7M0Q1</accession>
<dbReference type="HOGENOM" id="CLU_1292938_0_0_11"/>
<dbReference type="STRING" id="525909.Afer_1643"/>
<dbReference type="eggNOG" id="ENOG5033X4C">
    <property type="taxonomic scope" value="Bacteria"/>
</dbReference>
<evidence type="ECO:0008006" key="3">
    <source>
        <dbReference type="Google" id="ProtNLM"/>
    </source>
</evidence>
<dbReference type="Proteomes" id="UP000000771">
    <property type="component" value="Chromosome"/>
</dbReference>
<sequence length="226" mass="24031">MAIETITKDCTALTDEELHALGALAAAHGVTLTPEFLEAEREAWVLCALAADDEQLVGGMLFTLERIGGTPCVLIELAVTTPKEHEPLTLASLLHEAYERALLAFPDEDVLVAAKLGSPTGYDLLAGLEDVVPRPGHRPTGEERAWSRRLAKRFGLDSGLDDRTSGAVSGERPVGFVVYRLSDATPTGFDEVFTCCKEGDADVLIAFGWAMAEGLADGSLPPIQGA</sequence>
<evidence type="ECO:0000313" key="2">
    <source>
        <dbReference type="Proteomes" id="UP000000771"/>
    </source>
</evidence>
<dbReference type="OrthoDB" id="5192258at2"/>
<proteinExistence type="predicted"/>
<gene>
    <name evidence="1" type="ordered locus">Afer_1643</name>
</gene>